<dbReference type="CDD" id="cd06223">
    <property type="entry name" value="PRTases_typeI"/>
    <property type="match status" value="1"/>
</dbReference>
<keyword evidence="10" id="KW-0210">Decarboxylase</keyword>
<evidence type="ECO:0000256" key="14">
    <source>
        <dbReference type="ARBA" id="ARBA00049126"/>
    </source>
</evidence>
<keyword evidence="11" id="KW-0665">Pyrimidine biosynthesis</keyword>
<dbReference type="GO" id="GO:0044205">
    <property type="term" value="P:'de novo' UMP biosynthetic process"/>
    <property type="evidence" value="ECO:0007669"/>
    <property type="project" value="InterPro"/>
</dbReference>
<comment type="pathway">
    <text evidence="1">Pyrimidine metabolism; UMP biosynthesis via de novo pathway; UMP from orotate: step 2/2.</text>
</comment>
<evidence type="ECO:0000256" key="13">
    <source>
        <dbReference type="ARBA" id="ARBA00023268"/>
    </source>
</evidence>
<dbReference type="PANTHER" id="PTHR19278">
    <property type="entry name" value="OROTATE PHOSPHORIBOSYLTRANSFERASE"/>
    <property type="match status" value="1"/>
</dbReference>
<evidence type="ECO:0000256" key="5">
    <source>
        <dbReference type="ARBA" id="ARBA00011971"/>
    </source>
</evidence>
<protein>
    <recommendedName>
        <fullName evidence="7">Uridine 5'-monophosphate synthase</fullName>
        <ecNumber evidence="5">2.4.2.10</ecNumber>
        <ecNumber evidence="6">4.1.1.23</ecNumber>
    </recommendedName>
</protein>
<evidence type="ECO:0000313" key="20">
    <source>
        <dbReference type="Proteomes" id="UP001055712"/>
    </source>
</evidence>
<dbReference type="Pfam" id="PF00215">
    <property type="entry name" value="OMPdecase"/>
    <property type="match status" value="1"/>
</dbReference>
<reference evidence="19" key="2">
    <citation type="submission" date="2020-11" db="EMBL/GenBank/DDBJ databases">
        <authorList>
            <person name="Cecchin M."/>
            <person name="Marcolungo L."/>
            <person name="Rossato M."/>
            <person name="Girolomoni L."/>
            <person name="Cosentino E."/>
            <person name="Cuine S."/>
            <person name="Li-Beisson Y."/>
            <person name="Delledonne M."/>
            <person name="Ballottari M."/>
        </authorList>
    </citation>
    <scope>NUCLEOTIDE SEQUENCE</scope>
    <source>
        <strain evidence="19">211/11P</strain>
        <tissue evidence="19">Whole cell</tissue>
    </source>
</reference>
<evidence type="ECO:0000256" key="11">
    <source>
        <dbReference type="ARBA" id="ARBA00022975"/>
    </source>
</evidence>
<reference evidence="19" key="1">
    <citation type="journal article" date="2019" name="Plant J.">
        <title>Chlorella vulgaris genome assembly and annotation reveals the molecular basis for metabolic acclimation to high light conditions.</title>
        <authorList>
            <person name="Cecchin M."/>
            <person name="Marcolungo L."/>
            <person name="Rossato M."/>
            <person name="Girolomoni L."/>
            <person name="Cosentino E."/>
            <person name="Cuine S."/>
            <person name="Li-Beisson Y."/>
            <person name="Delledonne M."/>
            <person name="Ballottari M."/>
        </authorList>
    </citation>
    <scope>NUCLEOTIDE SEQUENCE</scope>
    <source>
        <strain evidence="19">211/11P</strain>
    </source>
</reference>
<dbReference type="InterPro" id="IPR023031">
    <property type="entry name" value="OPRT"/>
</dbReference>
<comment type="catalytic activity">
    <reaction evidence="15">
        <text>orotidine 5'-phosphate + H(+) = UMP + CO2</text>
        <dbReference type="Rhea" id="RHEA:11596"/>
        <dbReference type="ChEBI" id="CHEBI:15378"/>
        <dbReference type="ChEBI" id="CHEBI:16526"/>
        <dbReference type="ChEBI" id="CHEBI:57538"/>
        <dbReference type="ChEBI" id="CHEBI:57865"/>
        <dbReference type="EC" id="4.1.1.23"/>
    </reaction>
</comment>
<dbReference type="InterPro" id="IPR013785">
    <property type="entry name" value="Aldolase_TIM"/>
</dbReference>
<comment type="similarity">
    <text evidence="4">In the C-terminal section; belongs to the OMP decarboxylase family.</text>
</comment>
<comment type="pathway">
    <text evidence="2">Pyrimidine metabolism; UMP biosynthesis via de novo pathway; UMP from orotate: step 1/2.</text>
</comment>
<dbReference type="SUPFAM" id="SSF53271">
    <property type="entry name" value="PRTase-like"/>
    <property type="match status" value="1"/>
</dbReference>
<feature type="binding site" evidence="17">
    <location>
        <position position="374"/>
    </location>
    <ligand>
        <name>substrate</name>
    </ligand>
</feature>
<dbReference type="Gene3D" id="3.20.20.70">
    <property type="entry name" value="Aldolase class I"/>
    <property type="match status" value="1"/>
</dbReference>
<gene>
    <name evidence="19" type="ORF">D9Q98_002038</name>
</gene>
<dbReference type="NCBIfam" id="TIGR01740">
    <property type="entry name" value="pyrF"/>
    <property type="match status" value="1"/>
</dbReference>
<dbReference type="NCBIfam" id="TIGR00336">
    <property type="entry name" value="pyrE"/>
    <property type="match status" value="1"/>
</dbReference>
<dbReference type="GO" id="GO:0004588">
    <property type="term" value="F:orotate phosphoribosyltransferase activity"/>
    <property type="evidence" value="ECO:0007669"/>
    <property type="project" value="UniProtKB-EC"/>
</dbReference>
<evidence type="ECO:0000256" key="7">
    <source>
        <dbReference type="ARBA" id="ARBA00015047"/>
    </source>
</evidence>
<dbReference type="InterPro" id="IPR011060">
    <property type="entry name" value="RibuloseP-bd_barrel"/>
</dbReference>
<feature type="binding site" evidence="17">
    <location>
        <position position="458"/>
    </location>
    <ligand>
        <name>substrate</name>
    </ligand>
</feature>
<evidence type="ECO:0000256" key="8">
    <source>
        <dbReference type="ARBA" id="ARBA00022676"/>
    </source>
</evidence>
<keyword evidence="20" id="KW-1185">Reference proteome</keyword>
<dbReference type="Proteomes" id="UP001055712">
    <property type="component" value="Unassembled WGS sequence"/>
</dbReference>
<feature type="binding site" evidence="17">
    <location>
        <position position="437"/>
    </location>
    <ligand>
        <name>substrate</name>
    </ligand>
</feature>
<evidence type="ECO:0000256" key="4">
    <source>
        <dbReference type="ARBA" id="ARBA00009769"/>
    </source>
</evidence>
<evidence type="ECO:0000256" key="1">
    <source>
        <dbReference type="ARBA" id="ARBA00004861"/>
    </source>
</evidence>
<dbReference type="AlphaFoldDB" id="A0A9D4TW31"/>
<comment type="catalytic activity">
    <reaction evidence="14">
        <text>orotidine 5'-phosphate + diphosphate = orotate + 5-phospho-alpha-D-ribose 1-diphosphate</text>
        <dbReference type="Rhea" id="RHEA:10380"/>
        <dbReference type="ChEBI" id="CHEBI:30839"/>
        <dbReference type="ChEBI" id="CHEBI:33019"/>
        <dbReference type="ChEBI" id="CHEBI:57538"/>
        <dbReference type="ChEBI" id="CHEBI:58017"/>
        <dbReference type="EC" id="2.4.2.10"/>
    </reaction>
</comment>
<evidence type="ECO:0000259" key="18">
    <source>
        <dbReference type="SMART" id="SM00934"/>
    </source>
</evidence>
<dbReference type="EC" id="2.4.2.10" evidence="5"/>
<accession>A0A9D4TW31</accession>
<dbReference type="GO" id="GO:0004590">
    <property type="term" value="F:orotidine-5'-phosphate decarboxylase activity"/>
    <property type="evidence" value="ECO:0007669"/>
    <property type="project" value="UniProtKB-EC"/>
</dbReference>
<dbReference type="OrthoDB" id="10263753at2759"/>
<sequence>MSTVPPTTGSVSEADYEALVLKLHGIGALKFGEFKLKSGLMSPVYVDLRIIVSYPEILHRVAEAMWDRVKDVEFDVMCGVPYTALPIATCMSALHGTPMLMRRKEVKDYGTKKAIEGAFTAGQRCLIVEDLVTSGMSVQETVEPLEKEGLKVSDVVVLIDREQGGRARLASQNLQLHSAFTLSYILDTLGKHGLVTPEVAATVRQFIADNQTDKPGVIPAAAPAAKRLRYEDRSSLAQNPLGGKLFELMARKKTNLSVAADVATVEEMLQLADKVGPHICVFKTHVDVFDKWSDEYVTQLQQLAAKHDFMIFEDRKFADIGNTVVMQYGGGIYKIANWSDITNAHLVPGSGIIDGLKQVGLPKGRGLLLLAEMSSKGTLAKGEYTEAVVAAAEANQDFVMGYISVSPASWSGGPGSPGLIHMTPGVQLAAGGDALGQQYNTPASVIGERGSDIIIVGRGVIKAADPAAAAAEYRAAGWTAYEQSLAA</sequence>
<dbReference type="Gene3D" id="3.40.50.2020">
    <property type="match status" value="1"/>
</dbReference>
<evidence type="ECO:0000256" key="10">
    <source>
        <dbReference type="ARBA" id="ARBA00022793"/>
    </source>
</evidence>
<organism evidence="19 20">
    <name type="scientific">Chlorella vulgaris</name>
    <name type="common">Green alga</name>
    <dbReference type="NCBI Taxonomy" id="3077"/>
    <lineage>
        <taxon>Eukaryota</taxon>
        <taxon>Viridiplantae</taxon>
        <taxon>Chlorophyta</taxon>
        <taxon>core chlorophytes</taxon>
        <taxon>Trebouxiophyceae</taxon>
        <taxon>Chlorellales</taxon>
        <taxon>Chlorellaceae</taxon>
        <taxon>Chlorella clade</taxon>
        <taxon>Chlorella</taxon>
    </lineage>
</organism>
<comment type="similarity">
    <text evidence="3">In the N-terminal section; belongs to the purine/pyrimidine phosphoribosyltransferase family.</text>
</comment>
<name>A0A9D4TW31_CHLVU</name>
<dbReference type="HAMAP" id="MF_01208">
    <property type="entry name" value="PyrE"/>
    <property type="match status" value="1"/>
</dbReference>
<keyword evidence="13" id="KW-0511">Multifunctional enzyme</keyword>
<dbReference type="InterPro" id="IPR018089">
    <property type="entry name" value="OMPdecase_AS"/>
</dbReference>
<keyword evidence="12" id="KW-0456">Lyase</keyword>
<dbReference type="InterPro" id="IPR000836">
    <property type="entry name" value="PRTase_dom"/>
</dbReference>
<evidence type="ECO:0000313" key="19">
    <source>
        <dbReference type="EMBL" id="KAI3435980.1"/>
    </source>
</evidence>
<dbReference type="InterPro" id="IPR029057">
    <property type="entry name" value="PRTase-like"/>
</dbReference>
<evidence type="ECO:0000256" key="16">
    <source>
        <dbReference type="PIRSR" id="PIRSR614732-1"/>
    </source>
</evidence>
<dbReference type="SUPFAM" id="SSF51366">
    <property type="entry name" value="Ribulose-phoshate binding barrel"/>
    <property type="match status" value="1"/>
</dbReference>
<feature type="binding site" evidence="17">
    <location>
        <position position="457"/>
    </location>
    <ligand>
        <name>substrate</name>
    </ligand>
</feature>
<keyword evidence="9" id="KW-0808">Transferase</keyword>
<dbReference type="PROSITE" id="PS00156">
    <property type="entry name" value="OMPDECASE"/>
    <property type="match status" value="1"/>
</dbReference>
<feature type="binding site" evidence="17">
    <location>
        <position position="261"/>
    </location>
    <ligand>
        <name>substrate</name>
    </ligand>
</feature>
<dbReference type="InterPro" id="IPR014732">
    <property type="entry name" value="OMPdecase"/>
</dbReference>
<dbReference type="FunFam" id="3.40.50.2020:FF:000025">
    <property type="entry name" value="Uridine monophosphate synthetase"/>
    <property type="match status" value="1"/>
</dbReference>
<evidence type="ECO:0000256" key="6">
    <source>
        <dbReference type="ARBA" id="ARBA00012321"/>
    </source>
</evidence>
<dbReference type="SMART" id="SM00934">
    <property type="entry name" value="OMPdecase"/>
    <property type="match status" value="1"/>
</dbReference>
<dbReference type="CDD" id="cd04725">
    <property type="entry name" value="OMP_decarboxylase_like"/>
    <property type="match status" value="1"/>
</dbReference>
<evidence type="ECO:0000256" key="15">
    <source>
        <dbReference type="ARBA" id="ARBA00049157"/>
    </source>
</evidence>
<comment type="caution">
    <text evidence="19">The sequence shown here is derived from an EMBL/GenBank/DDBJ whole genome shotgun (WGS) entry which is preliminary data.</text>
</comment>
<dbReference type="EMBL" id="SIDB01000002">
    <property type="protein sequence ID" value="KAI3435980.1"/>
    <property type="molecule type" value="Genomic_DNA"/>
</dbReference>
<dbReference type="NCBIfam" id="NF010382">
    <property type="entry name" value="PRK13809.1"/>
    <property type="match status" value="1"/>
</dbReference>
<dbReference type="PANTHER" id="PTHR19278:SF9">
    <property type="entry name" value="URIDINE 5'-MONOPHOSPHATE SYNTHASE"/>
    <property type="match status" value="1"/>
</dbReference>
<dbReference type="InterPro" id="IPR004467">
    <property type="entry name" value="Or_phspho_trans_dom"/>
</dbReference>
<keyword evidence="8" id="KW-0328">Glycosyltransferase</keyword>
<proteinExistence type="inferred from homology"/>
<feature type="binding site" evidence="17">
    <location>
        <position position="283"/>
    </location>
    <ligand>
        <name>substrate</name>
    </ligand>
</feature>
<dbReference type="GO" id="GO:0006207">
    <property type="term" value="P:'de novo' pyrimidine nucleobase biosynthetic process"/>
    <property type="evidence" value="ECO:0007669"/>
    <property type="project" value="InterPro"/>
</dbReference>
<evidence type="ECO:0000256" key="12">
    <source>
        <dbReference type="ARBA" id="ARBA00023239"/>
    </source>
</evidence>
<dbReference type="EC" id="4.1.1.23" evidence="6"/>
<evidence type="ECO:0000256" key="9">
    <source>
        <dbReference type="ARBA" id="ARBA00022679"/>
    </source>
</evidence>
<dbReference type="InterPro" id="IPR001754">
    <property type="entry name" value="OMPdeCOase_dom"/>
</dbReference>
<evidence type="ECO:0000256" key="17">
    <source>
        <dbReference type="PIRSR" id="PIRSR614732-2"/>
    </source>
</evidence>
<dbReference type="Pfam" id="PF00156">
    <property type="entry name" value="Pribosyltran"/>
    <property type="match status" value="1"/>
</dbReference>
<evidence type="ECO:0000256" key="3">
    <source>
        <dbReference type="ARBA" id="ARBA00006221"/>
    </source>
</evidence>
<feature type="active site" description="For OMPdecase activity" evidence="16">
    <location>
        <position position="319"/>
    </location>
</feature>
<feature type="domain" description="Orotidine 5'-phosphate decarboxylase" evidence="18">
    <location>
        <begin position="255"/>
        <end position="473"/>
    </location>
</feature>
<feature type="active site" description="For OMPdecase activity" evidence="16">
    <location>
        <position position="314"/>
    </location>
</feature>
<evidence type="ECO:0000256" key="2">
    <source>
        <dbReference type="ARBA" id="ARBA00004889"/>
    </source>
</evidence>
<dbReference type="FunFam" id="3.20.20.70:FF:000092">
    <property type="entry name" value="Uridine monophosphate synthetase"/>
    <property type="match status" value="1"/>
</dbReference>
<feature type="active site" description="For OMPdecase activity" evidence="16">
    <location>
        <position position="316"/>
    </location>
</feature>